<keyword evidence="4" id="KW-1185">Reference proteome</keyword>
<dbReference type="Proteomes" id="UP001498398">
    <property type="component" value="Unassembled WGS sequence"/>
</dbReference>
<name>A0ABR1K739_9AGAR</name>
<dbReference type="EMBL" id="JBANRG010000002">
    <property type="protein sequence ID" value="KAK7470686.1"/>
    <property type="molecule type" value="Genomic_DNA"/>
</dbReference>
<evidence type="ECO:0000313" key="4">
    <source>
        <dbReference type="Proteomes" id="UP001498398"/>
    </source>
</evidence>
<dbReference type="PANTHER" id="PTHR18860">
    <property type="entry name" value="14-3-3 PROTEIN"/>
    <property type="match status" value="1"/>
</dbReference>
<organism evidence="3 4">
    <name type="scientific">Marasmiellus scandens</name>
    <dbReference type="NCBI Taxonomy" id="2682957"/>
    <lineage>
        <taxon>Eukaryota</taxon>
        <taxon>Fungi</taxon>
        <taxon>Dikarya</taxon>
        <taxon>Basidiomycota</taxon>
        <taxon>Agaricomycotina</taxon>
        <taxon>Agaricomycetes</taxon>
        <taxon>Agaricomycetidae</taxon>
        <taxon>Agaricales</taxon>
        <taxon>Marasmiineae</taxon>
        <taxon>Omphalotaceae</taxon>
        <taxon>Marasmiellus</taxon>
    </lineage>
</organism>
<feature type="domain" description="14-3-3" evidence="2">
    <location>
        <begin position="4"/>
        <end position="248"/>
    </location>
</feature>
<evidence type="ECO:0000259" key="2">
    <source>
        <dbReference type="SMART" id="SM00101"/>
    </source>
</evidence>
<sequence length="248" mass="28327">MQTRAELLFIAELAGEAERYDDVISQIKLIINRFGGRLTGDERNLLSIAYKNSTNTLRASWRIVDTLEKMQSARASTMLRQIHLLRKQRAKIGTELADVCKDIVKLLDSQLLPLAHQGEEKVFYAKMKGDYYRYLSEFAQENHDQYAEESLNAYKYAYKHALATLESVHPTRLGLALNFAVFYHDVHKSPNRACHLAKAAFDEAVVSLQPPDGDPESAQSLRDSLQILQLLRDDLILWSKEIQDEDDS</sequence>
<accession>A0ABR1K739</accession>
<gene>
    <name evidence="3" type="ORF">VKT23_002108</name>
</gene>
<comment type="caution">
    <text evidence="3">The sequence shown here is derived from an EMBL/GenBank/DDBJ whole genome shotgun (WGS) entry which is preliminary data.</text>
</comment>
<comment type="similarity">
    <text evidence="1">Belongs to the 14-3-3 family.</text>
</comment>
<dbReference type="PIRSF" id="PIRSF000868">
    <property type="entry name" value="14-3-3"/>
    <property type="match status" value="1"/>
</dbReference>
<proteinExistence type="inferred from homology"/>
<dbReference type="InterPro" id="IPR023410">
    <property type="entry name" value="14-3-3_domain"/>
</dbReference>
<dbReference type="CDD" id="cd08774">
    <property type="entry name" value="14-3-3"/>
    <property type="match status" value="1"/>
</dbReference>
<dbReference type="SUPFAM" id="SSF48445">
    <property type="entry name" value="14-3-3 protein"/>
    <property type="match status" value="1"/>
</dbReference>
<dbReference type="SMART" id="SM00101">
    <property type="entry name" value="14_3_3"/>
    <property type="match status" value="1"/>
</dbReference>
<dbReference type="InterPro" id="IPR000308">
    <property type="entry name" value="14-3-3"/>
</dbReference>
<protein>
    <recommendedName>
        <fullName evidence="2">14-3-3 domain-containing protein</fullName>
    </recommendedName>
</protein>
<evidence type="ECO:0000256" key="1">
    <source>
        <dbReference type="ARBA" id="ARBA00006141"/>
    </source>
</evidence>
<reference evidence="3 4" key="1">
    <citation type="submission" date="2024-01" db="EMBL/GenBank/DDBJ databases">
        <title>A draft genome for the cacao thread blight pathogen Marasmiellus scandens.</title>
        <authorList>
            <person name="Baruah I.K."/>
            <person name="Leung J."/>
            <person name="Bukari Y."/>
            <person name="Amoako-Attah I."/>
            <person name="Meinhardt L.W."/>
            <person name="Bailey B.A."/>
            <person name="Cohen S.P."/>
        </authorList>
    </citation>
    <scope>NUCLEOTIDE SEQUENCE [LARGE SCALE GENOMIC DNA]</scope>
    <source>
        <strain evidence="3 4">GH-19</strain>
    </source>
</reference>
<dbReference type="InterPro" id="IPR036815">
    <property type="entry name" value="14-3-3_dom_sf"/>
</dbReference>
<dbReference type="PRINTS" id="PR00305">
    <property type="entry name" value="1433ZETA"/>
</dbReference>
<evidence type="ECO:0000313" key="3">
    <source>
        <dbReference type="EMBL" id="KAK7470686.1"/>
    </source>
</evidence>
<dbReference type="Pfam" id="PF00244">
    <property type="entry name" value="14-3-3"/>
    <property type="match status" value="1"/>
</dbReference>
<dbReference type="Gene3D" id="1.20.190.20">
    <property type="entry name" value="14-3-3 domain"/>
    <property type="match status" value="1"/>
</dbReference>